<dbReference type="SUPFAM" id="SSF54593">
    <property type="entry name" value="Glyoxalase/Bleomycin resistance protein/Dihydroxybiphenyl dioxygenase"/>
    <property type="match status" value="1"/>
</dbReference>
<dbReference type="KEGG" id="mgik:GO620_008180"/>
<protein>
    <submittedName>
        <fullName evidence="1">VOC family protein</fullName>
    </submittedName>
</protein>
<name>A0A6I4HX39_9SPHI</name>
<dbReference type="AlphaFoldDB" id="A0A6I4HX39"/>
<dbReference type="InterPro" id="IPR037523">
    <property type="entry name" value="VOC_core"/>
</dbReference>
<dbReference type="Pfam" id="PF00903">
    <property type="entry name" value="Glyoxalase"/>
    <property type="match status" value="1"/>
</dbReference>
<dbReference type="PROSITE" id="PS51819">
    <property type="entry name" value="VOC"/>
    <property type="match status" value="1"/>
</dbReference>
<evidence type="ECO:0000313" key="2">
    <source>
        <dbReference type="Proteomes" id="UP000429232"/>
    </source>
</evidence>
<reference evidence="1 2" key="1">
    <citation type="submission" date="2020-12" db="EMBL/GenBank/DDBJ databases">
        <title>HMF7856_wgs.fasta genome submission.</title>
        <authorList>
            <person name="Kang H."/>
            <person name="Kim H."/>
            <person name="Joh K."/>
        </authorList>
    </citation>
    <scope>NUCLEOTIDE SEQUENCE [LARGE SCALE GENOMIC DNA]</scope>
    <source>
        <strain evidence="1 2">HMF7856</strain>
    </source>
</reference>
<keyword evidence="2" id="KW-1185">Reference proteome</keyword>
<dbReference type="PANTHER" id="PTHR36437">
    <property type="entry name" value="GLYOXALASE/BLEOMYCIN RESISTANCE PROTEIN/DIOXYGENASE"/>
    <property type="match status" value="1"/>
</dbReference>
<evidence type="ECO:0000313" key="1">
    <source>
        <dbReference type="EMBL" id="QQL51406.1"/>
    </source>
</evidence>
<gene>
    <name evidence="1" type="ORF">GO620_008180</name>
</gene>
<organism evidence="1 2">
    <name type="scientific">Mucilaginibacter ginkgonis</name>
    <dbReference type="NCBI Taxonomy" id="2682091"/>
    <lineage>
        <taxon>Bacteria</taxon>
        <taxon>Pseudomonadati</taxon>
        <taxon>Bacteroidota</taxon>
        <taxon>Sphingobacteriia</taxon>
        <taxon>Sphingobacteriales</taxon>
        <taxon>Sphingobacteriaceae</taxon>
        <taxon>Mucilaginibacter</taxon>
    </lineage>
</organism>
<proteinExistence type="predicted"/>
<dbReference type="RefSeq" id="WP_157524115.1">
    <property type="nucleotide sequence ID" value="NZ_CP066775.1"/>
</dbReference>
<dbReference type="EMBL" id="CP066775">
    <property type="protein sequence ID" value="QQL51406.1"/>
    <property type="molecule type" value="Genomic_DNA"/>
</dbReference>
<dbReference type="Gene3D" id="3.10.180.10">
    <property type="entry name" value="2,3-Dihydroxybiphenyl 1,2-Dioxygenase, domain 1"/>
    <property type="match status" value="1"/>
</dbReference>
<dbReference type="Proteomes" id="UP000429232">
    <property type="component" value="Chromosome"/>
</dbReference>
<dbReference type="InterPro" id="IPR004360">
    <property type="entry name" value="Glyas_Fos-R_dOase_dom"/>
</dbReference>
<dbReference type="InterPro" id="IPR029068">
    <property type="entry name" value="Glyas_Bleomycin-R_OHBP_Dase"/>
</dbReference>
<sequence length="118" mass="13119">MNHISIVSIPVSDQQRAKEFYLKFGFELIIEAPLGPDQKWVQMALPGAPHTTIALVTWFPEMPVGSLRGFVIHCNDLDAELATLQSKGIKAEPIDQTPWGRFAAVIDPDGNRLSLHQE</sequence>
<dbReference type="PANTHER" id="PTHR36437:SF2">
    <property type="entry name" value="GLYOXALASE_BLEOMYCIN RESISTANCE PROTEIN_DIOXYGENASE"/>
    <property type="match status" value="1"/>
</dbReference>
<accession>A0A6I4HX39</accession>